<evidence type="ECO:0000256" key="4">
    <source>
        <dbReference type="ARBA" id="ARBA00022946"/>
    </source>
</evidence>
<dbReference type="CDD" id="cd03442">
    <property type="entry name" value="BFIT_BACH"/>
    <property type="match status" value="2"/>
</dbReference>
<comment type="similarity">
    <text evidence="1">Belongs to the acyl coenzyme A hydrolase family.</text>
</comment>
<name>A0AAD3DX68_9CHLO</name>
<organism evidence="6 7">
    <name type="scientific">Astrephomene gubernaculifera</name>
    <dbReference type="NCBI Taxonomy" id="47775"/>
    <lineage>
        <taxon>Eukaryota</taxon>
        <taxon>Viridiplantae</taxon>
        <taxon>Chlorophyta</taxon>
        <taxon>core chlorophytes</taxon>
        <taxon>Chlorophyceae</taxon>
        <taxon>CS clade</taxon>
        <taxon>Chlamydomonadales</taxon>
        <taxon>Astrephomenaceae</taxon>
        <taxon>Astrephomene</taxon>
    </lineage>
</organism>
<keyword evidence="7" id="KW-1185">Reference proteome</keyword>
<dbReference type="AlphaFoldDB" id="A0AAD3DX68"/>
<evidence type="ECO:0000256" key="2">
    <source>
        <dbReference type="ARBA" id="ARBA00022737"/>
    </source>
</evidence>
<keyword evidence="2" id="KW-0677">Repeat</keyword>
<proteinExistence type="inferred from homology"/>
<dbReference type="Proteomes" id="UP001054857">
    <property type="component" value="Unassembled WGS sequence"/>
</dbReference>
<feature type="domain" description="HotDog ACOT-type" evidence="5">
    <location>
        <begin position="131"/>
        <end position="252"/>
    </location>
</feature>
<dbReference type="EMBL" id="BMAR01000026">
    <property type="protein sequence ID" value="GFR48797.1"/>
    <property type="molecule type" value="Genomic_DNA"/>
</dbReference>
<dbReference type="GO" id="GO:0047617">
    <property type="term" value="F:fatty acyl-CoA hydrolase activity"/>
    <property type="evidence" value="ECO:0007669"/>
    <property type="project" value="TreeGrafter"/>
</dbReference>
<evidence type="ECO:0000256" key="1">
    <source>
        <dbReference type="ARBA" id="ARBA00010458"/>
    </source>
</evidence>
<evidence type="ECO:0000259" key="5">
    <source>
        <dbReference type="PROSITE" id="PS51770"/>
    </source>
</evidence>
<dbReference type="InterPro" id="IPR029069">
    <property type="entry name" value="HotDog_dom_sf"/>
</dbReference>
<accession>A0AAD3DX68</accession>
<dbReference type="GO" id="GO:0006637">
    <property type="term" value="P:acyl-CoA metabolic process"/>
    <property type="evidence" value="ECO:0007669"/>
    <property type="project" value="TreeGrafter"/>
</dbReference>
<evidence type="ECO:0000313" key="6">
    <source>
        <dbReference type="EMBL" id="GFR48797.1"/>
    </source>
</evidence>
<dbReference type="Gene3D" id="3.10.129.10">
    <property type="entry name" value="Hotdog Thioesterase"/>
    <property type="match status" value="2"/>
</dbReference>
<dbReference type="PANTHER" id="PTHR12655">
    <property type="entry name" value="ACYL-COA THIOESTERASE"/>
    <property type="match status" value="1"/>
</dbReference>
<dbReference type="InterPro" id="IPR033120">
    <property type="entry name" value="HOTDOG_ACOT"/>
</dbReference>
<feature type="domain" description="HotDog ACOT-type" evidence="5">
    <location>
        <begin position="337"/>
        <end position="450"/>
    </location>
</feature>
<gene>
    <name evidence="6" type="ORF">Agub_g10747</name>
</gene>
<dbReference type="PANTHER" id="PTHR12655:SF8">
    <property type="entry name" value="HOTDOG ACOT-TYPE DOMAIN-CONTAINING PROTEIN"/>
    <property type="match status" value="1"/>
</dbReference>
<keyword evidence="4" id="KW-0809">Transit peptide</keyword>
<dbReference type="SUPFAM" id="SSF54637">
    <property type="entry name" value="Thioesterase/thiol ester dehydrase-isomerase"/>
    <property type="match status" value="2"/>
</dbReference>
<sequence>MISTLRIEEPQALKKVPLEEAKFALPFSYEVGESRRGGSRGLVVRYKPRNEDPEASEAYISWAVKAREAAAAASAAAKGAAAASPGASNGPQSAAAAASGASTDAAVATKPTVAAKISPQQRAPSDSYLELVFPFSSSKTLREQYQRFTSNNMRFGLLLEDLDTLAGDIAARHAGMEGKVLLTASIDRISWLKDPSMGEVSLAHDLRMAGQVVWAGRSSMEVLIEVSYQLPGAAQWNYMGRAFFVLVARTPDRKRAAEIPALTVQTARERELFMQGQLHMRQRQQRRDSHWARKAPTVEEIAIIHDLIRTHHFSQPATASSSNGQSLAAPANIVPMRRTVLENSCLMHTQDRNVWDVIFGGHLLRLAYEHAFATAALHAGVYCQSLSMDDVAYLLPVPIGALLRLTGQVVFVDGPVIRVHVRASKVEPGAPEQGVTTNMFSFAFMCPSGPVRRVVPDTMVEAMEYVMAHRQHAADGASQQFLEALAMSKL</sequence>
<reference evidence="6 7" key="1">
    <citation type="journal article" date="2021" name="Sci. Rep.">
        <title>Genome sequencing of the multicellular alga Astrephomene provides insights into convergent evolution of germ-soma differentiation.</title>
        <authorList>
            <person name="Yamashita S."/>
            <person name="Yamamoto K."/>
            <person name="Matsuzaki R."/>
            <person name="Suzuki S."/>
            <person name="Yamaguchi H."/>
            <person name="Hirooka S."/>
            <person name="Minakuchi Y."/>
            <person name="Miyagishima S."/>
            <person name="Kawachi M."/>
            <person name="Toyoda A."/>
            <person name="Nozaki H."/>
        </authorList>
    </citation>
    <scope>NUCLEOTIDE SEQUENCE [LARGE SCALE GENOMIC DNA]</scope>
    <source>
        <strain evidence="6 7">NIES-4017</strain>
    </source>
</reference>
<evidence type="ECO:0000313" key="7">
    <source>
        <dbReference type="Proteomes" id="UP001054857"/>
    </source>
</evidence>
<dbReference type="PROSITE" id="PS51770">
    <property type="entry name" value="HOTDOG_ACOT"/>
    <property type="match status" value="2"/>
</dbReference>
<protein>
    <recommendedName>
        <fullName evidence="5">HotDog ACOT-type domain-containing protein</fullName>
    </recommendedName>
</protein>
<evidence type="ECO:0000256" key="3">
    <source>
        <dbReference type="ARBA" id="ARBA00022801"/>
    </source>
</evidence>
<comment type="caution">
    <text evidence="6">The sequence shown here is derived from an EMBL/GenBank/DDBJ whole genome shotgun (WGS) entry which is preliminary data.</text>
</comment>
<keyword evidence="3" id="KW-0378">Hydrolase</keyword>